<dbReference type="InterPro" id="IPR000182">
    <property type="entry name" value="GNAT_dom"/>
</dbReference>
<dbReference type="AlphaFoldDB" id="A0A0J8VTH3"/>
<evidence type="ECO:0000313" key="5">
    <source>
        <dbReference type="Proteomes" id="UP000037315"/>
    </source>
</evidence>
<accession>A0A0J8VTH3</accession>
<dbReference type="Pfam" id="PF00583">
    <property type="entry name" value="Acetyltransf_1"/>
    <property type="match status" value="1"/>
</dbReference>
<dbReference type="RefSeq" id="WP_048887524.1">
    <property type="nucleotide sequence ID" value="NZ_LFEJ01000009.1"/>
</dbReference>
<evidence type="ECO:0000256" key="1">
    <source>
        <dbReference type="ARBA" id="ARBA00022679"/>
    </source>
</evidence>
<sequence length="273" mass="30423">MTLQKLRVSDATHFNSHELATILNRCFEGYLVPFTLEGEMFASRFAAESLSLADSRIWFEGETPIALALITRRGWRSRLAVFAIRPQWRGNGYGKAMMQSLLAEARARGDNEMIVEVIKGNDPAQRLYESVGFIREYRLRSFTSVGAAEQTASLTLQPFDPERVAGMIMGEPHALPWLIHPLTALALPGVGVALEDNAFAIVNTLFKEPQLRALYVTPEARGQGYASRLLAQLAAAFPGIIAPCAVPDELSGLFERNGWREQNIQQYQLRQTL</sequence>
<dbReference type="GO" id="GO:0016747">
    <property type="term" value="F:acyltransferase activity, transferring groups other than amino-acyl groups"/>
    <property type="evidence" value="ECO:0007669"/>
    <property type="project" value="InterPro"/>
</dbReference>
<dbReference type="PROSITE" id="PS51186">
    <property type="entry name" value="GNAT"/>
    <property type="match status" value="2"/>
</dbReference>
<evidence type="ECO:0000313" key="4">
    <source>
        <dbReference type="EMBL" id="KMV35775.1"/>
    </source>
</evidence>
<keyword evidence="1" id="KW-0808">Transferase</keyword>
<dbReference type="Gene3D" id="3.40.630.30">
    <property type="match status" value="2"/>
</dbReference>
<dbReference type="Proteomes" id="UP000037315">
    <property type="component" value="Unassembled WGS sequence"/>
</dbReference>
<dbReference type="PANTHER" id="PTHR43420:SF44">
    <property type="entry name" value="ACETYLTRANSFERASE YPEA"/>
    <property type="match status" value="1"/>
</dbReference>
<dbReference type="PATRIC" id="fig|1656095.3.peg.1791"/>
<reference evidence="4 5" key="1">
    <citation type="submission" date="2015-06" db="EMBL/GenBank/DDBJ databases">
        <title>Genome sequencing of Cronobacter sp. strain DJ34 isolated from petroleum contaminated sludge of Duliajan Oil Fields, Assam, India.</title>
        <authorList>
            <person name="Pal S."/>
            <person name="Banerjee T.D."/>
            <person name="Roy A."/>
            <person name="Sar P."/>
            <person name="Kazy S.K."/>
        </authorList>
    </citation>
    <scope>NUCLEOTIDE SEQUENCE [LARGE SCALE GENOMIC DNA]</scope>
    <source>
        <strain evidence="4 5">DJ34</strain>
    </source>
</reference>
<dbReference type="InterPro" id="IPR050680">
    <property type="entry name" value="YpeA/RimI_acetyltransf"/>
</dbReference>
<organism evidence="4 5">
    <name type="scientific">Franconibacter pulveris</name>
    <dbReference type="NCBI Taxonomy" id="435910"/>
    <lineage>
        <taxon>Bacteria</taxon>
        <taxon>Pseudomonadati</taxon>
        <taxon>Pseudomonadota</taxon>
        <taxon>Gammaproteobacteria</taxon>
        <taxon>Enterobacterales</taxon>
        <taxon>Enterobacteriaceae</taxon>
        <taxon>Franconibacter</taxon>
    </lineage>
</organism>
<dbReference type="STRING" id="1121863.GCA_000621185_01281"/>
<proteinExistence type="predicted"/>
<keyword evidence="5" id="KW-1185">Reference proteome</keyword>
<gene>
    <name evidence="4" type="ORF">ACH50_05490</name>
</gene>
<comment type="caution">
    <text evidence="4">The sequence shown here is derived from an EMBL/GenBank/DDBJ whole genome shotgun (WGS) entry which is preliminary data.</text>
</comment>
<dbReference type="OrthoDB" id="157281at2"/>
<dbReference type="SUPFAM" id="SSF55729">
    <property type="entry name" value="Acyl-CoA N-acyltransferases (Nat)"/>
    <property type="match status" value="2"/>
</dbReference>
<evidence type="ECO:0000259" key="3">
    <source>
        <dbReference type="PROSITE" id="PS51186"/>
    </source>
</evidence>
<feature type="domain" description="N-acetyltransferase" evidence="3">
    <location>
        <begin position="154"/>
        <end position="273"/>
    </location>
</feature>
<keyword evidence="2" id="KW-0012">Acyltransferase</keyword>
<dbReference type="PANTHER" id="PTHR43420">
    <property type="entry name" value="ACETYLTRANSFERASE"/>
    <property type="match status" value="1"/>
</dbReference>
<dbReference type="CDD" id="cd04301">
    <property type="entry name" value="NAT_SF"/>
    <property type="match status" value="2"/>
</dbReference>
<evidence type="ECO:0000256" key="2">
    <source>
        <dbReference type="ARBA" id="ARBA00023315"/>
    </source>
</evidence>
<dbReference type="EMBL" id="LFEJ01000009">
    <property type="protein sequence ID" value="KMV35775.1"/>
    <property type="molecule type" value="Genomic_DNA"/>
</dbReference>
<dbReference type="InterPro" id="IPR016181">
    <property type="entry name" value="Acyl_CoA_acyltransferase"/>
</dbReference>
<name>A0A0J8VTH3_9ENTR</name>
<feature type="domain" description="N-acetyltransferase" evidence="3">
    <location>
        <begin position="6"/>
        <end position="157"/>
    </location>
</feature>
<protein>
    <recommendedName>
        <fullName evidence="3">N-acetyltransferase domain-containing protein</fullName>
    </recommendedName>
</protein>